<reference evidence="1" key="1">
    <citation type="submission" date="2018-05" db="EMBL/GenBank/DDBJ databases">
        <authorList>
            <person name="Lanie J.A."/>
            <person name="Ng W.-L."/>
            <person name="Kazmierczak K.M."/>
            <person name="Andrzejewski T.M."/>
            <person name="Davidsen T.M."/>
            <person name="Wayne K.J."/>
            <person name="Tettelin H."/>
            <person name="Glass J.I."/>
            <person name="Rusch D."/>
            <person name="Podicherti R."/>
            <person name="Tsui H.-C.T."/>
            <person name="Winkler M.E."/>
        </authorList>
    </citation>
    <scope>NUCLEOTIDE SEQUENCE</scope>
</reference>
<gene>
    <name evidence="1" type="ORF">METZ01_LOCUS415163</name>
</gene>
<name>A0A382WUL6_9ZZZZ</name>
<accession>A0A382WUL6</accession>
<dbReference type="InterPro" id="IPR044924">
    <property type="entry name" value="HAD-SF_hydro_IA_REG-2-like_cap"/>
</dbReference>
<sequence length="159" mass="18137">VLSRYKAVFFDVGGTLLRVEPSVGEVYATHARPFGFVGSSDELDYLFRKEWSESGGIASLSNKSNKKAEREFWRKLVFQVFEPSGGLSDFERYFEIVYEAFAREDHWSVFDDVVSSGIFKKLRKSGITLGIISNWDSRLHTILKSTHLADYFDFILASA</sequence>
<dbReference type="InterPro" id="IPR023214">
    <property type="entry name" value="HAD_sf"/>
</dbReference>
<dbReference type="AlphaFoldDB" id="A0A382WUL6"/>
<dbReference type="InterPro" id="IPR006439">
    <property type="entry name" value="HAD-SF_hydro_IA"/>
</dbReference>
<evidence type="ECO:0000313" key="1">
    <source>
        <dbReference type="EMBL" id="SVD62309.1"/>
    </source>
</evidence>
<dbReference type="EMBL" id="UINC01162517">
    <property type="protein sequence ID" value="SVD62309.1"/>
    <property type="molecule type" value="Genomic_DNA"/>
</dbReference>
<organism evidence="1">
    <name type="scientific">marine metagenome</name>
    <dbReference type="NCBI Taxonomy" id="408172"/>
    <lineage>
        <taxon>unclassified sequences</taxon>
        <taxon>metagenomes</taxon>
        <taxon>ecological metagenomes</taxon>
    </lineage>
</organism>
<dbReference type="InterPro" id="IPR036412">
    <property type="entry name" value="HAD-like_sf"/>
</dbReference>
<protein>
    <recommendedName>
        <fullName evidence="2">HAD family hydrolase</fullName>
    </recommendedName>
</protein>
<evidence type="ECO:0008006" key="2">
    <source>
        <dbReference type="Google" id="ProtNLM"/>
    </source>
</evidence>
<dbReference type="PRINTS" id="PR00413">
    <property type="entry name" value="HADHALOGNASE"/>
</dbReference>
<dbReference type="Gene3D" id="1.10.150.720">
    <property type="entry name" value="Haloacid dehalogenase-like hydrolase"/>
    <property type="match status" value="1"/>
</dbReference>
<dbReference type="InterPro" id="IPR051828">
    <property type="entry name" value="HAD-like_hydrolase_domain"/>
</dbReference>
<dbReference type="PANTHER" id="PTHR46191">
    <property type="match status" value="1"/>
</dbReference>
<feature type="non-terminal residue" evidence="1">
    <location>
        <position position="1"/>
    </location>
</feature>
<proteinExistence type="predicted"/>
<feature type="non-terminal residue" evidence="1">
    <location>
        <position position="159"/>
    </location>
</feature>
<dbReference type="PANTHER" id="PTHR46191:SF2">
    <property type="entry name" value="HALOACID DEHALOGENASE-LIKE HYDROLASE DOMAIN-CONTAINING PROTEIN 3"/>
    <property type="match status" value="1"/>
</dbReference>
<dbReference type="SUPFAM" id="SSF56784">
    <property type="entry name" value="HAD-like"/>
    <property type="match status" value="1"/>
</dbReference>
<dbReference type="Gene3D" id="3.40.50.1000">
    <property type="entry name" value="HAD superfamily/HAD-like"/>
    <property type="match status" value="1"/>
</dbReference>
<dbReference type="Pfam" id="PF00702">
    <property type="entry name" value="Hydrolase"/>
    <property type="match status" value="1"/>
</dbReference>